<proteinExistence type="predicted"/>
<evidence type="ECO:0000259" key="7">
    <source>
        <dbReference type="PROSITE" id="PS51138"/>
    </source>
</evidence>
<dbReference type="InterPro" id="IPR005491">
    <property type="entry name" value="ENT_dom"/>
</dbReference>
<reference evidence="8" key="1">
    <citation type="journal article" date="2023" name="G3 (Bethesda)">
        <title>Whole genome assembly and annotation of the endangered Caribbean coral Acropora cervicornis.</title>
        <authorList>
            <person name="Selwyn J.D."/>
            <person name="Vollmer S.V."/>
        </authorList>
    </citation>
    <scope>NUCLEOTIDE SEQUENCE</scope>
    <source>
        <strain evidence="8">K2</strain>
    </source>
</reference>
<feature type="region of interest" description="Disordered" evidence="5">
    <location>
        <begin position="174"/>
        <end position="244"/>
    </location>
</feature>
<dbReference type="GO" id="GO:0005654">
    <property type="term" value="C:nucleoplasm"/>
    <property type="evidence" value="ECO:0007669"/>
    <property type="project" value="TreeGrafter"/>
</dbReference>
<keyword evidence="2 4" id="KW-0103">Bromodomain</keyword>
<sequence length="1261" mass="133216">MADGSQLAIVKESYAFLKVGLEFPSFDMSCRLISWDLKSKESSTTNMSAEMMDITRDESKRILRRLELEAYSSIISAFRAQGELSRTKKKILQDLGTQLSISTERHRAEVRRAYSDDRLAIVAESIYGAGSCAEWAAEGRRLVPLMPRLVPQTVFSASATAAANAAAAANAKVPVSSGVKPSGSPNSVNTNGNSSTSPKTQSNLKSVTVKQQPQAGSPQCSDTDGYDDDGKPKRKRRLSVTSLNKPVTKVTIPTPTLVSKSLTKQTTSVSTMTKSGKTLPGPAGTIKAIPRVSQLPASASQVKLLTKTIAVSQAICQAKTVLSYKAMSSVTSSTAKAQTVVTQSTHKTQTKLASGTPPKAVVSSKTPISSGIKNLTGGTVNPAITANPIGVALKTGLTQAQLAARHKAKQPAARFKPLPGTVKFKSVTPATMGTCSTVTMVTPSPSSQATSALPATSTQPVVRVIHVPGTGGVGVSKPVVVMTTGLTKAAVASALPGVSSSATLTKSTSQVSQNTSVTKSAVTSVATQPSSSKAKVFSALSSIASSTSKTVGMTTLVGGTKRVVLSVPASLQPTTSTSIPATSSQGIVITKTQGVKLTSSALAQSPSAPKKDTKITASLTMVSPKLSPQITPGLSAPTVTTQVRSRPLPAILPAPPKPSSLQQAASGLPATAGTRKLPTILPAPAKSVNVYPTVLVPVVTGVGAKLPSSVSVSATKPGSGAAGISPLNEVVGQKYLKVAPAGQDTISAATDQAFLKVQENSEKSEPTETSGLEVPVTRDQNPVTECDNNTSSEDDSLLMCSETIDSNCGITEVPTAIDFFPTVAESTPVKGQSDEGAHSALPSSKEQEINADPLSLQDTGVSLAELITEDPDQEDLDSKTNPCDNQLVTGTESIENVMVQRLDATSEITEIVAGSVPENLYPESLHDEEPLEPVLDVGRSSSLQSPRFDDQNVKVNCGEELVTNTGLPVDNALHIIESFVESMEANSGEKCEPNLPGEDSQIGHLQSSCTENLPLPDVGTVGNENEKSEQIITGTETDKDHNESQPSTSFPRFDEESWDGPIDVLSTSTSSSNSASESTDLTEKEIRALEAFGNIRTSGRKRKPPSSLDTSPQRQVSGWVRGALSLLQKVASYRGQGRRKGDFGAASWFLNPVDPVDAPGYYKVIKTPMDFGTVRAKLESGKYQEYTEFHDDMMLVKSNCLRYNPPEHEIHQDCEEVFRFYETEYAKMLERWEKMSANLHYILSLPINDPWSPKTPACISQ</sequence>
<feature type="domain" description="Bromo" evidence="6">
    <location>
        <begin position="1149"/>
        <end position="1211"/>
    </location>
</feature>
<dbReference type="SMART" id="SM01191">
    <property type="entry name" value="ENT"/>
    <property type="match status" value="1"/>
</dbReference>
<feature type="region of interest" description="Disordered" evidence="5">
    <location>
        <begin position="987"/>
        <end position="1115"/>
    </location>
</feature>
<feature type="region of interest" description="Disordered" evidence="5">
    <location>
        <begin position="348"/>
        <end position="367"/>
    </location>
</feature>
<feature type="compositionally biased region" description="Polar residues" evidence="5">
    <location>
        <begin position="199"/>
        <end position="222"/>
    </location>
</feature>
<evidence type="ECO:0000256" key="1">
    <source>
        <dbReference type="ARBA" id="ARBA00004123"/>
    </source>
</evidence>
<feature type="region of interest" description="Disordered" evidence="5">
    <location>
        <begin position="826"/>
        <end position="850"/>
    </location>
</feature>
<name>A0AAD9VGL7_ACRCE</name>
<dbReference type="AlphaFoldDB" id="A0AAD9VGL7"/>
<dbReference type="SUPFAM" id="SSF158639">
    <property type="entry name" value="ENT-like"/>
    <property type="match status" value="1"/>
</dbReference>
<dbReference type="Gene3D" id="1.20.920.10">
    <property type="entry name" value="Bromodomain-like"/>
    <property type="match status" value="1"/>
</dbReference>
<comment type="subcellular location">
    <subcellularLocation>
        <location evidence="1">Nucleus</location>
    </subcellularLocation>
</comment>
<organism evidence="8 9">
    <name type="scientific">Acropora cervicornis</name>
    <name type="common">Staghorn coral</name>
    <dbReference type="NCBI Taxonomy" id="6130"/>
    <lineage>
        <taxon>Eukaryota</taxon>
        <taxon>Metazoa</taxon>
        <taxon>Cnidaria</taxon>
        <taxon>Anthozoa</taxon>
        <taxon>Hexacorallia</taxon>
        <taxon>Scleractinia</taxon>
        <taxon>Astrocoeniina</taxon>
        <taxon>Acroporidae</taxon>
        <taxon>Acropora</taxon>
    </lineage>
</organism>
<evidence type="ECO:0000256" key="2">
    <source>
        <dbReference type="ARBA" id="ARBA00023117"/>
    </source>
</evidence>
<dbReference type="Gene3D" id="1.10.1240.40">
    <property type="entry name" value="ENT domain"/>
    <property type="match status" value="1"/>
</dbReference>
<dbReference type="InterPro" id="IPR033482">
    <property type="entry name" value="EMSY"/>
</dbReference>
<dbReference type="GO" id="GO:0006355">
    <property type="term" value="P:regulation of DNA-templated transcription"/>
    <property type="evidence" value="ECO:0007669"/>
    <property type="project" value="InterPro"/>
</dbReference>
<feature type="domain" description="ENT" evidence="7">
    <location>
        <begin position="59"/>
        <end position="143"/>
    </location>
</feature>
<evidence type="ECO:0000313" key="9">
    <source>
        <dbReference type="Proteomes" id="UP001249851"/>
    </source>
</evidence>
<dbReference type="PANTHER" id="PTHR16500">
    <property type="entry name" value="BRCA2-INTERACTING TRANSCRIPTIONAL REPRESSOR EMSY"/>
    <property type="match status" value="1"/>
</dbReference>
<evidence type="ECO:0000259" key="6">
    <source>
        <dbReference type="PROSITE" id="PS50014"/>
    </source>
</evidence>
<keyword evidence="3" id="KW-0539">Nucleus</keyword>
<dbReference type="Pfam" id="PF03735">
    <property type="entry name" value="ENT"/>
    <property type="match status" value="1"/>
</dbReference>
<dbReference type="PRINTS" id="PR00503">
    <property type="entry name" value="BROMODOMAIN"/>
</dbReference>
<dbReference type="EMBL" id="JARQWQ010000002">
    <property type="protein sequence ID" value="KAK2573828.1"/>
    <property type="molecule type" value="Genomic_DNA"/>
</dbReference>
<dbReference type="CDD" id="cd04369">
    <property type="entry name" value="Bromodomain"/>
    <property type="match status" value="1"/>
</dbReference>
<evidence type="ECO:0000256" key="3">
    <source>
        <dbReference type="ARBA" id="ARBA00023242"/>
    </source>
</evidence>
<dbReference type="InterPro" id="IPR036142">
    <property type="entry name" value="ENT_dom-like_sf"/>
</dbReference>
<evidence type="ECO:0000313" key="8">
    <source>
        <dbReference type="EMBL" id="KAK2573828.1"/>
    </source>
</evidence>
<dbReference type="InterPro" id="IPR001487">
    <property type="entry name" value="Bromodomain"/>
</dbReference>
<dbReference type="PROSITE" id="PS50014">
    <property type="entry name" value="BROMODOMAIN_2"/>
    <property type="match status" value="1"/>
</dbReference>
<reference evidence="8" key="2">
    <citation type="journal article" date="2023" name="Science">
        <title>Genomic signatures of disease resistance in endangered staghorn corals.</title>
        <authorList>
            <person name="Vollmer S.V."/>
            <person name="Selwyn J.D."/>
            <person name="Despard B.A."/>
            <person name="Roesel C.L."/>
        </authorList>
    </citation>
    <scope>NUCLEOTIDE SEQUENCE</scope>
    <source>
        <strain evidence="8">K2</strain>
    </source>
</reference>
<dbReference type="Proteomes" id="UP001249851">
    <property type="component" value="Unassembled WGS sequence"/>
</dbReference>
<feature type="compositionally biased region" description="Low complexity" evidence="5">
    <location>
        <begin position="1066"/>
        <end position="1079"/>
    </location>
</feature>
<protein>
    <submittedName>
        <fullName evidence="8">BRCA2-interacting transcriptional repressor EMSY</fullName>
    </submittedName>
</protein>
<dbReference type="PANTHER" id="PTHR16500:SF3">
    <property type="entry name" value="BRCA2-INTERACTING TRANSCRIPTIONAL REPRESSOR EMSY"/>
    <property type="match status" value="1"/>
</dbReference>
<gene>
    <name evidence="8" type="ORF">P5673_001530</name>
</gene>
<dbReference type="PROSITE" id="PS51138">
    <property type="entry name" value="ENT"/>
    <property type="match status" value="1"/>
</dbReference>
<keyword evidence="9" id="KW-1185">Reference proteome</keyword>
<evidence type="ECO:0000256" key="4">
    <source>
        <dbReference type="PROSITE-ProRule" id="PRU00035"/>
    </source>
</evidence>
<evidence type="ECO:0000256" key="5">
    <source>
        <dbReference type="SAM" id="MobiDB-lite"/>
    </source>
</evidence>
<dbReference type="SMART" id="SM00297">
    <property type="entry name" value="BROMO"/>
    <property type="match status" value="1"/>
</dbReference>
<feature type="compositionally biased region" description="Low complexity" evidence="5">
    <location>
        <begin position="174"/>
        <end position="198"/>
    </location>
</feature>
<dbReference type="Pfam" id="PF00439">
    <property type="entry name" value="Bromodomain"/>
    <property type="match status" value="1"/>
</dbReference>
<dbReference type="InterPro" id="IPR036427">
    <property type="entry name" value="Bromodomain-like_sf"/>
</dbReference>
<dbReference type="SUPFAM" id="SSF47370">
    <property type="entry name" value="Bromodomain"/>
    <property type="match status" value="1"/>
</dbReference>
<comment type="caution">
    <text evidence="8">The sequence shown here is derived from an EMBL/GenBank/DDBJ whole genome shotgun (WGS) entry which is preliminary data.</text>
</comment>
<accession>A0AAD9VGL7</accession>